<protein>
    <submittedName>
        <fullName evidence="1">Uncharacterized protein</fullName>
    </submittedName>
</protein>
<proteinExistence type="predicted"/>
<gene>
    <name evidence="1" type="ORF">BN85409970</name>
</gene>
<evidence type="ECO:0000313" key="1">
    <source>
        <dbReference type="EMBL" id="CCV64574.1"/>
    </source>
</evidence>
<accession>U4KL27</accession>
<name>U4KL27_ALTPJ</name>
<dbReference type="AlphaFoldDB" id="U4KL27"/>
<sequence length="93" mass="11520">MRLDFGIKNSRIWHLCSLELEKNSSATLDNWTRYNGGIKEIFYINDKIKFLEIDHFNHTFTFYKSNIRKQNKEDFRRYYKDYFEYTEIEEVSI</sequence>
<organism evidence="1 2">
    <name type="scientific">Alteracholeplasma palmae (strain ATCC 49389 / J233)</name>
    <name type="common">Acholeplasma palmae</name>
    <dbReference type="NCBI Taxonomy" id="1318466"/>
    <lineage>
        <taxon>Bacteria</taxon>
        <taxon>Bacillati</taxon>
        <taxon>Mycoplasmatota</taxon>
        <taxon>Mollicutes</taxon>
        <taxon>Acholeplasmatales</taxon>
        <taxon>Acholeplasmataceae</taxon>
        <taxon>Acholeplasma</taxon>
    </lineage>
</organism>
<dbReference type="EMBL" id="FO681347">
    <property type="protein sequence ID" value="CCV64574.1"/>
    <property type="molecule type" value="Genomic_DNA"/>
</dbReference>
<evidence type="ECO:0000313" key="2">
    <source>
        <dbReference type="Proteomes" id="UP000032740"/>
    </source>
</evidence>
<dbReference type="KEGG" id="apal:BN85409970"/>
<dbReference type="Proteomes" id="UP000032740">
    <property type="component" value="Chromosome"/>
</dbReference>
<dbReference type="HOGENOM" id="CLU_2434078_0_0_14"/>
<keyword evidence="2" id="KW-1185">Reference proteome</keyword>
<reference evidence="1 2" key="1">
    <citation type="journal article" date="2013" name="J. Mol. Microbiol. Biotechnol.">
        <title>Analysis of the Complete Genomes of Acholeplasma brassicae , A. palmae and A. laidlawii and Their Comparison to the Obligate Parasites from ' Candidatus Phytoplasma'.</title>
        <authorList>
            <person name="Kube M."/>
            <person name="Siewert C."/>
            <person name="Migdoll A.M."/>
            <person name="Duduk B."/>
            <person name="Holz S."/>
            <person name="Rabus R."/>
            <person name="Seemuller E."/>
            <person name="Mitrovic J."/>
            <person name="Muller I."/>
            <person name="Buttner C."/>
            <person name="Reinhardt R."/>
        </authorList>
    </citation>
    <scope>NUCLEOTIDE SEQUENCE [LARGE SCALE GENOMIC DNA]</scope>
    <source>
        <strain evidence="1 2">J233</strain>
    </source>
</reference>
<dbReference type="STRING" id="1318466.BN85409970"/>